<keyword evidence="1" id="KW-0472">Membrane</keyword>
<dbReference type="GO" id="GO:0006506">
    <property type="term" value="P:GPI anchor biosynthetic process"/>
    <property type="evidence" value="ECO:0007669"/>
    <property type="project" value="TreeGrafter"/>
</dbReference>
<dbReference type="AlphaFoldDB" id="A0AAU8CU37"/>
<sequence length="343" mass="37255">MNRTNLRTMISLLALAAAAALSLPLIAGFFGKVHPAFDSFSHFRIHLAAMMAGCAVLLLACSLVKEGAVALTFAAAAVATTSASMSLPWLGQVHAALPAKDQRAVYRLLHMNVRFDNPEPGRILSLIGRVQPDVITLNEVSMMWAEKLDLLSAAFPHRIVCSRPGRYWQVAILSRRPFAANTMPECDERGAFAVAAVDFGGRPVEVATLHLGWPWPYEQSWQIDKVAPHLARLGDTALLAGDMNATPWSAAVSRVAQAGGLTLTPSPGATWLSRRLPDWFRSFGLPIDQIFSKGDVQVNSVRTLEDSGSDHRPVLVEFSIKPAERATPDPVTVFLDRKTSEKG</sequence>
<dbReference type="RefSeq" id="WP_353642111.1">
    <property type="nucleotide sequence ID" value="NZ_CP159253.1"/>
</dbReference>
<proteinExistence type="predicted"/>
<dbReference type="EMBL" id="CP159253">
    <property type="protein sequence ID" value="XCG50360.1"/>
    <property type="molecule type" value="Genomic_DNA"/>
</dbReference>
<dbReference type="Pfam" id="PF03372">
    <property type="entry name" value="Exo_endo_phos"/>
    <property type="match status" value="1"/>
</dbReference>
<keyword evidence="3" id="KW-0540">Nuclease</keyword>
<feature type="transmembrane region" description="Helical" evidence="1">
    <location>
        <begin position="43"/>
        <end position="61"/>
    </location>
</feature>
<protein>
    <submittedName>
        <fullName evidence="3">Endonuclease/exonuclease/phosphatase family protein</fullName>
    </submittedName>
</protein>
<name>A0AAU8CU37_9HYPH</name>
<dbReference type="PANTHER" id="PTHR14859">
    <property type="entry name" value="CALCOFLUOR WHITE HYPERSENSITIVE PROTEIN PRECURSOR"/>
    <property type="match status" value="1"/>
</dbReference>
<keyword evidence="1" id="KW-1133">Transmembrane helix</keyword>
<keyword evidence="1" id="KW-0812">Transmembrane</keyword>
<keyword evidence="3" id="KW-0378">Hydrolase</keyword>
<dbReference type="InterPro" id="IPR005135">
    <property type="entry name" value="Endo/exonuclease/phosphatase"/>
</dbReference>
<dbReference type="InterPro" id="IPR051916">
    <property type="entry name" value="GPI-anchor_lipid_remodeler"/>
</dbReference>
<organism evidence="3">
    <name type="scientific">Mesorhizobium sp. WSM2240</name>
    <dbReference type="NCBI Taxonomy" id="3228851"/>
    <lineage>
        <taxon>Bacteria</taxon>
        <taxon>Pseudomonadati</taxon>
        <taxon>Pseudomonadota</taxon>
        <taxon>Alphaproteobacteria</taxon>
        <taxon>Hyphomicrobiales</taxon>
        <taxon>Phyllobacteriaceae</taxon>
        <taxon>Mesorhizobium</taxon>
    </lineage>
</organism>
<reference evidence="3" key="1">
    <citation type="submission" date="2024-06" db="EMBL/GenBank/DDBJ databases">
        <title>Mesorhizobium karijinii sp. nov., a symbiont of the iconic Swainsona formosa from arid Australia.</title>
        <authorList>
            <person name="Hill Y.J."/>
            <person name="Watkin E.L.J."/>
            <person name="O'Hara G.W."/>
            <person name="Terpolilli J."/>
            <person name="Tye M.L."/>
            <person name="Kohlmeier M.G."/>
        </authorList>
    </citation>
    <scope>NUCLEOTIDE SEQUENCE</scope>
    <source>
        <strain evidence="3">WSM2240</strain>
    </source>
</reference>
<feature type="transmembrane region" description="Helical" evidence="1">
    <location>
        <begin position="68"/>
        <end position="90"/>
    </location>
</feature>
<evidence type="ECO:0000256" key="1">
    <source>
        <dbReference type="SAM" id="Phobius"/>
    </source>
</evidence>
<dbReference type="PANTHER" id="PTHR14859:SF1">
    <property type="entry name" value="PGAP2-INTERACTING PROTEIN"/>
    <property type="match status" value="1"/>
</dbReference>
<evidence type="ECO:0000259" key="2">
    <source>
        <dbReference type="Pfam" id="PF03372"/>
    </source>
</evidence>
<dbReference type="GO" id="GO:0004519">
    <property type="term" value="F:endonuclease activity"/>
    <property type="evidence" value="ECO:0007669"/>
    <property type="project" value="UniProtKB-KW"/>
</dbReference>
<dbReference type="SUPFAM" id="SSF56219">
    <property type="entry name" value="DNase I-like"/>
    <property type="match status" value="1"/>
</dbReference>
<dbReference type="Gene3D" id="3.60.10.10">
    <property type="entry name" value="Endonuclease/exonuclease/phosphatase"/>
    <property type="match status" value="1"/>
</dbReference>
<accession>A0AAU8CU37</accession>
<gene>
    <name evidence="3" type="ORF">ABVK50_07720</name>
</gene>
<dbReference type="GO" id="GO:0016020">
    <property type="term" value="C:membrane"/>
    <property type="evidence" value="ECO:0007669"/>
    <property type="project" value="GOC"/>
</dbReference>
<dbReference type="InterPro" id="IPR036691">
    <property type="entry name" value="Endo/exonu/phosph_ase_sf"/>
</dbReference>
<evidence type="ECO:0000313" key="3">
    <source>
        <dbReference type="EMBL" id="XCG50360.1"/>
    </source>
</evidence>
<feature type="domain" description="Endonuclease/exonuclease/phosphatase" evidence="2">
    <location>
        <begin position="112"/>
        <end position="311"/>
    </location>
</feature>
<keyword evidence="3" id="KW-0255">Endonuclease</keyword>